<keyword evidence="2" id="KW-0614">Plasmid</keyword>
<sequence length="102" mass="12125">MANNSGMLSNRKRGNYEPRTSFDESKEKEQEKLKNKGPKPKNSFNQQKKNIKVSADIKDEIDAIKKINSLHYDYETIQFIIDKYLDNETESNKRRFKMYTEL</sequence>
<evidence type="ECO:0000313" key="3">
    <source>
        <dbReference type="Proteomes" id="UP000831859"/>
    </source>
</evidence>
<accession>A0ABY4PJ10</accession>
<keyword evidence="3" id="KW-1185">Reference proteome</keyword>
<evidence type="ECO:0000313" key="2">
    <source>
        <dbReference type="EMBL" id="UQS85804.1"/>
    </source>
</evidence>
<dbReference type="Proteomes" id="UP000831859">
    <property type="component" value="Plasmid p1unnamed"/>
</dbReference>
<geneLocation type="plasmid" evidence="2 3">
    <name>p1unnamed</name>
</geneLocation>
<dbReference type="EMBL" id="CP093363">
    <property type="protein sequence ID" value="UQS85804.1"/>
    <property type="molecule type" value="Genomic_DNA"/>
</dbReference>
<gene>
    <name evidence="2" type="ORF">MOO46_07370</name>
</gene>
<feature type="region of interest" description="Disordered" evidence="1">
    <location>
        <begin position="1"/>
        <end position="51"/>
    </location>
</feature>
<evidence type="ECO:0008006" key="4">
    <source>
        <dbReference type="Google" id="ProtNLM"/>
    </source>
</evidence>
<organism evidence="2 3">
    <name type="scientific">Apilactobacillus apisilvae</name>
    <dbReference type="NCBI Taxonomy" id="2923364"/>
    <lineage>
        <taxon>Bacteria</taxon>
        <taxon>Bacillati</taxon>
        <taxon>Bacillota</taxon>
        <taxon>Bacilli</taxon>
        <taxon>Lactobacillales</taxon>
        <taxon>Lactobacillaceae</taxon>
        <taxon>Apilactobacillus</taxon>
    </lineage>
</organism>
<dbReference type="RefSeq" id="WP_249511768.1">
    <property type="nucleotide sequence ID" value="NZ_CP093363.1"/>
</dbReference>
<proteinExistence type="predicted"/>
<name>A0ABY4PJ10_9LACO</name>
<protein>
    <recommendedName>
        <fullName evidence="4">Replication-associated protein RepC</fullName>
    </recommendedName>
</protein>
<reference evidence="2 3" key="1">
    <citation type="journal article" date="2022" name="Int. J. Syst. Evol. Microbiol.">
        <title>Apilactobacillus apisilvae sp. nov., Nicolia spurrieriana gen. nov. sp. nov., Bombilactobacillus folatiphilus sp. nov. and Bombilactobacillus thymidiniphilus sp. nov., four new lactic acid bacterial isolates from stingless bees Tetragonula carbonaria and Austroplebeia australis.</title>
        <authorList>
            <person name="Oliphant S.A."/>
            <person name="Watson-Haigh N.S."/>
            <person name="Sumby K.M."/>
            <person name="Gardner J."/>
            <person name="Groom S."/>
            <person name="Jiranek V."/>
        </authorList>
    </citation>
    <scope>NUCLEOTIDE SEQUENCE [LARGE SCALE GENOMIC DNA]</scope>
    <source>
        <strain evidence="2 3">SG5_A10</strain>
    </source>
</reference>
<feature type="compositionally biased region" description="Basic and acidic residues" evidence="1">
    <location>
        <begin position="14"/>
        <end position="34"/>
    </location>
</feature>
<evidence type="ECO:0000256" key="1">
    <source>
        <dbReference type="SAM" id="MobiDB-lite"/>
    </source>
</evidence>